<protein>
    <submittedName>
        <fullName evidence="1">Uncharacterized protein</fullName>
    </submittedName>
</protein>
<dbReference type="EMBL" id="AZIM01005061">
    <property type="protein sequence ID" value="ETE59975.1"/>
    <property type="molecule type" value="Genomic_DNA"/>
</dbReference>
<evidence type="ECO:0000313" key="2">
    <source>
        <dbReference type="Proteomes" id="UP000018936"/>
    </source>
</evidence>
<reference evidence="1 2" key="1">
    <citation type="journal article" date="2013" name="Proc. Natl. Acad. Sci. U.S.A.">
        <title>The king cobra genome reveals dynamic gene evolution and adaptation in the snake venom system.</title>
        <authorList>
            <person name="Vonk F.J."/>
            <person name="Casewell N.R."/>
            <person name="Henkel C.V."/>
            <person name="Heimberg A.M."/>
            <person name="Jansen H.J."/>
            <person name="McCleary R.J."/>
            <person name="Kerkkamp H.M."/>
            <person name="Vos R.A."/>
            <person name="Guerreiro I."/>
            <person name="Calvete J.J."/>
            <person name="Wuster W."/>
            <person name="Woods A.E."/>
            <person name="Logan J.M."/>
            <person name="Harrison R.A."/>
            <person name="Castoe T.A."/>
            <person name="de Koning A.P."/>
            <person name="Pollock D.D."/>
            <person name="Yandell M."/>
            <person name="Calderon D."/>
            <person name="Renjifo C."/>
            <person name="Currier R.B."/>
            <person name="Salgado D."/>
            <person name="Pla D."/>
            <person name="Sanz L."/>
            <person name="Hyder A.S."/>
            <person name="Ribeiro J.M."/>
            <person name="Arntzen J.W."/>
            <person name="van den Thillart G.E."/>
            <person name="Boetzer M."/>
            <person name="Pirovano W."/>
            <person name="Dirks R.P."/>
            <person name="Spaink H.P."/>
            <person name="Duboule D."/>
            <person name="McGlinn E."/>
            <person name="Kini R.M."/>
            <person name="Richardson M.K."/>
        </authorList>
    </citation>
    <scope>NUCLEOTIDE SEQUENCE</scope>
    <source>
        <tissue evidence="1">Blood</tissue>
    </source>
</reference>
<feature type="non-terminal residue" evidence="1">
    <location>
        <position position="1"/>
    </location>
</feature>
<comment type="caution">
    <text evidence="1">The sequence shown here is derived from an EMBL/GenBank/DDBJ whole genome shotgun (WGS) entry which is preliminary data.</text>
</comment>
<accession>V8ND27</accession>
<gene>
    <name evidence="1" type="ORF">L345_14291</name>
</gene>
<name>V8ND27_OPHHA</name>
<proteinExistence type="predicted"/>
<keyword evidence="2" id="KW-1185">Reference proteome</keyword>
<organism evidence="1 2">
    <name type="scientific">Ophiophagus hannah</name>
    <name type="common">King cobra</name>
    <name type="synonym">Naja hannah</name>
    <dbReference type="NCBI Taxonomy" id="8665"/>
    <lineage>
        <taxon>Eukaryota</taxon>
        <taxon>Metazoa</taxon>
        <taxon>Chordata</taxon>
        <taxon>Craniata</taxon>
        <taxon>Vertebrata</taxon>
        <taxon>Euteleostomi</taxon>
        <taxon>Lepidosauria</taxon>
        <taxon>Squamata</taxon>
        <taxon>Bifurcata</taxon>
        <taxon>Unidentata</taxon>
        <taxon>Episquamata</taxon>
        <taxon>Toxicofera</taxon>
        <taxon>Serpentes</taxon>
        <taxon>Colubroidea</taxon>
        <taxon>Elapidae</taxon>
        <taxon>Elapinae</taxon>
        <taxon>Ophiophagus</taxon>
    </lineage>
</organism>
<dbReference type="Proteomes" id="UP000018936">
    <property type="component" value="Unassembled WGS sequence"/>
</dbReference>
<dbReference type="AlphaFoldDB" id="V8ND27"/>
<sequence length="49" mass="5218">MLQMWRDGGGHLHLPSGSDQDKTAVLKVGLPGCVVRPTSLPPGVLRVLK</sequence>
<evidence type="ECO:0000313" key="1">
    <source>
        <dbReference type="EMBL" id="ETE59975.1"/>
    </source>
</evidence>